<evidence type="ECO:0000313" key="1">
    <source>
        <dbReference type="EMBL" id="GGA35250.1"/>
    </source>
</evidence>
<dbReference type="Proteomes" id="UP000617979">
    <property type="component" value="Unassembled WGS sequence"/>
</dbReference>
<accession>A0ABQ1G0W1</accession>
<evidence type="ECO:0000313" key="2">
    <source>
        <dbReference type="Proteomes" id="UP000617979"/>
    </source>
</evidence>
<sequence length="194" mass="22840">MKQAQLFYILSPTVIYNGYYAVAEEAEQALEVFKKCWKEVAYWTEKERDITLNDLVLVEKEIFLPNSSQKAPRFLNTYVGLVDMEILKYFHQPTYFGTGWRSGPKEIPEISLSREAWSVYSYDYDAQGWIAFQADDFQSGVKVRVDGSRVVWMYTYETDTIYNEVYKENTDEAIGFALSIIRDAKKLREKYRKM</sequence>
<proteinExistence type="predicted"/>
<keyword evidence="2" id="KW-1185">Reference proteome</keyword>
<name>A0ABQ1G0W1_9BACL</name>
<dbReference type="EMBL" id="BMEX01000002">
    <property type="protein sequence ID" value="GGA35250.1"/>
    <property type="molecule type" value="Genomic_DNA"/>
</dbReference>
<reference evidence="2" key="1">
    <citation type="journal article" date="2019" name="Int. J. Syst. Evol. Microbiol.">
        <title>The Global Catalogue of Microorganisms (GCM) 10K type strain sequencing project: providing services to taxonomists for standard genome sequencing and annotation.</title>
        <authorList>
            <consortium name="The Broad Institute Genomics Platform"/>
            <consortium name="The Broad Institute Genome Sequencing Center for Infectious Disease"/>
            <person name="Wu L."/>
            <person name="Ma J."/>
        </authorList>
    </citation>
    <scope>NUCLEOTIDE SEQUENCE [LARGE SCALE GENOMIC DNA]</scope>
    <source>
        <strain evidence="2">CGMCC 1.12404</strain>
    </source>
</reference>
<dbReference type="RefSeq" id="WP_188429576.1">
    <property type="nucleotide sequence ID" value="NZ_BMEX01000002.1"/>
</dbReference>
<organism evidence="1 2">
    <name type="scientific">Kroppenstedtia guangzhouensis</name>
    <dbReference type="NCBI Taxonomy" id="1274356"/>
    <lineage>
        <taxon>Bacteria</taxon>
        <taxon>Bacillati</taxon>
        <taxon>Bacillota</taxon>
        <taxon>Bacilli</taxon>
        <taxon>Bacillales</taxon>
        <taxon>Thermoactinomycetaceae</taxon>
        <taxon>Kroppenstedtia</taxon>
    </lineage>
</organism>
<protein>
    <submittedName>
        <fullName evidence="1">Uncharacterized protein</fullName>
    </submittedName>
</protein>
<comment type="caution">
    <text evidence="1">The sequence shown here is derived from an EMBL/GenBank/DDBJ whole genome shotgun (WGS) entry which is preliminary data.</text>
</comment>
<gene>
    <name evidence="1" type="ORF">GCM10007416_05120</name>
</gene>